<protein>
    <submittedName>
        <fullName evidence="1">DNA repair/recombination protein</fullName>
    </submittedName>
</protein>
<dbReference type="Proteomes" id="UP000224362">
    <property type="component" value="Segment"/>
</dbReference>
<name>A0A249Y2E8_9CAUD</name>
<reference evidence="1 2" key="1">
    <citation type="submission" date="2017-06" db="EMBL/GenBank/DDBJ databases">
        <authorList>
            <person name="Kim H.J."/>
            <person name="Triplett B.A."/>
        </authorList>
    </citation>
    <scope>NUCLEOTIDE SEQUENCE [LARGE SCALE GENOMIC DNA]</scope>
</reference>
<accession>A0A249Y2E8</accession>
<gene>
    <name evidence="1" type="ORF">2050H1_081</name>
</gene>
<evidence type="ECO:0000313" key="2">
    <source>
        <dbReference type="Proteomes" id="UP000224362"/>
    </source>
</evidence>
<dbReference type="Pfam" id="PF11056">
    <property type="entry name" value="UvsY"/>
    <property type="match status" value="1"/>
</dbReference>
<dbReference type="EMBL" id="MF285619">
    <property type="protein sequence ID" value="ASZ78847.1"/>
    <property type="molecule type" value="Genomic_DNA"/>
</dbReference>
<dbReference type="InterPro" id="IPR021289">
    <property type="entry name" value="UvsY"/>
</dbReference>
<organism evidence="1 2">
    <name type="scientific">Serratia phage 2050H1</name>
    <dbReference type="NCBI Taxonomy" id="2024250"/>
    <lineage>
        <taxon>Viruses</taxon>
        <taxon>Duplodnaviria</taxon>
        <taxon>Heunggongvirae</taxon>
        <taxon>Uroviricota</taxon>
        <taxon>Caudoviricetes</taxon>
        <taxon>Pantevenvirales</taxon>
        <taxon>Ackermannviridae</taxon>
        <taxon>Miltonvirus</taxon>
        <taxon>Miltonvirus MAM1</taxon>
    </lineage>
</organism>
<sequence length="161" mass="19159">MTELKEIPYEDLFDGIKTIPLDYIMDAMEKSLDIDPNSRNLDTTSLTTSRLFMEAQRFYIHEVRVLEKVVAKKNKTDLYLRRYYAGELPSQVYQARPLPVKPLKSDIDIWIKADDNYIEMTTLLEEQKRKVKFIESCFDRIKSRGYEIKTAIDWRRYMDGN</sequence>
<proteinExistence type="predicted"/>
<evidence type="ECO:0000313" key="1">
    <source>
        <dbReference type="EMBL" id="ASZ78847.1"/>
    </source>
</evidence>